<dbReference type="Proteomes" id="UP000677228">
    <property type="component" value="Unassembled WGS sequence"/>
</dbReference>
<feature type="region of interest" description="Disordered" evidence="1">
    <location>
        <begin position="294"/>
        <end position="313"/>
    </location>
</feature>
<dbReference type="Proteomes" id="UP000681722">
    <property type="component" value="Unassembled WGS sequence"/>
</dbReference>
<dbReference type="SUPFAM" id="SSF101447">
    <property type="entry name" value="Formin homology 2 domain (FH2 domain)"/>
    <property type="match status" value="1"/>
</dbReference>
<evidence type="ECO:0000313" key="4">
    <source>
        <dbReference type="EMBL" id="CAF1005026.1"/>
    </source>
</evidence>
<dbReference type="GO" id="GO:0030866">
    <property type="term" value="P:cortical actin cytoskeleton organization"/>
    <property type="evidence" value="ECO:0007669"/>
    <property type="project" value="TreeGrafter"/>
</dbReference>
<dbReference type="SMART" id="SM00498">
    <property type="entry name" value="FH2"/>
    <property type="match status" value="1"/>
</dbReference>
<gene>
    <name evidence="4" type="ORF">GPM918_LOCUS13963</name>
    <name evidence="3" type="ORF">OVA965_LOCUS10118</name>
    <name evidence="6" type="ORF">SRO942_LOCUS13963</name>
    <name evidence="5" type="ORF">TMI583_LOCUS10112</name>
</gene>
<feature type="compositionally biased region" description="Low complexity" evidence="1">
    <location>
        <begin position="963"/>
        <end position="979"/>
    </location>
</feature>
<feature type="region of interest" description="Disordered" evidence="1">
    <location>
        <begin position="950"/>
        <end position="986"/>
    </location>
</feature>
<sequence length="1077" mass="120402">DYESIPLTFQFPQHDQYQNQNSPLSNRMFNNNGFSFLMSPTSSTLDDDNHHQQKHQSSILINSILTDSKHQQENEDDDEEDYTVSLDEDPNSNSIERKGRVKSVACDRHSMRRSTSHNIHMNDGILKQNNLLINDATTNNDKNKEQEVPKLSDSAIRRMQNRWETETQQREVAAAKAQVPKSQSSTAAGRPRDRWGTTEMGAQQQSSSVFQSPDLDNVNEQRSNILKHSTSVESHAVPSNSSSRFSRPSAIVDTVNGTTSPVSTTILSPSISQSQLMSSRGSDAKLLPAQQRITVGSQPTTANSRPPLPTQKSGGAIETLIRQTGAPNISDSMNSNNVLMKEPKIISSSDCIGAITRAKESLQAASTKQATTSLTGIGLSAQFPNDLVNKPRSENDLQWEYIVGKVLNRKLVVQDLDFEELDEKDDINCMTIGPKFPGPPMPPPMFNGMPNSLPPPPPPMMNGPPPPPPPPPPPSTLSGFNSALLVNSIPSPASSVQQQSKSIKTVRLHWKDAANPSNNMMPSSPSDSLWSSLQKVKLDTEKIAQLFELKQSEVKLKKTGDVKKEITVLDTKRSNAINIGLTVLPPARTIKAAILKMDNSVINKEGIEKLLTMLPTEEEKTRIMEAQVANVDIPLGNAEQFLLTLASVAELEARLKLWLFKLDYDNVELEIAEPLMDLKNGMKNLRDNGTFRRILEVLLGIGNYLNGVESPGFQIDYLAKVPEVKDTINKHSLLYHVCNIVVDKFPETTDLYSEIGELTRCSKIDFDELDQKLNKVENDCRASFDCLKSISKHETPQIKTKIDVKLYGIFHFMTLSEFLSDCAERVCLLRLIHRRVINRFQKFLLWLGYPRSVIQETKITQFCKILSEFALEYRTTRDRIMLQKQKKQNRGERNRTRGKLITEIFPEKSNMLRHQIDTRTDDESEYGHRINDNNINNNTTTAISKDIGHINSNNNKVNTGAGSKPQPAPSSLAAAFSSSKGEQMMPGHRTREKMGLNNAKKPTVQPSIKQTAANETEGFDTGDELLDDLVKNATLTASKDALKQRKTARYGQRKSLRRTLHIGLNEEERQDIIDKSK</sequence>
<dbReference type="EMBL" id="CAJNOQ010003295">
    <property type="protein sequence ID" value="CAF1005026.1"/>
    <property type="molecule type" value="Genomic_DNA"/>
</dbReference>
<feature type="region of interest" description="Disordered" evidence="1">
    <location>
        <begin position="137"/>
        <end position="156"/>
    </location>
</feature>
<feature type="domain" description="FH2" evidence="2">
    <location>
        <begin position="495"/>
        <end position="899"/>
    </location>
</feature>
<evidence type="ECO:0000259" key="2">
    <source>
        <dbReference type="PROSITE" id="PS51444"/>
    </source>
</evidence>
<evidence type="ECO:0000256" key="1">
    <source>
        <dbReference type="SAM" id="MobiDB-lite"/>
    </source>
</evidence>
<dbReference type="GO" id="GO:0005737">
    <property type="term" value="C:cytoplasm"/>
    <property type="evidence" value="ECO:0007669"/>
    <property type="project" value="TreeGrafter"/>
</dbReference>
<feature type="compositionally biased region" description="Polar residues" evidence="1">
    <location>
        <begin position="200"/>
        <end position="211"/>
    </location>
</feature>
<dbReference type="InterPro" id="IPR042201">
    <property type="entry name" value="FH2_Formin_sf"/>
</dbReference>
<dbReference type="EMBL" id="CAJOBA010003695">
    <property type="protein sequence ID" value="CAF3690028.1"/>
    <property type="molecule type" value="Genomic_DNA"/>
</dbReference>
<dbReference type="Proteomes" id="UP000682733">
    <property type="component" value="Unassembled WGS sequence"/>
</dbReference>
<feature type="compositionally biased region" description="Low complexity" evidence="1">
    <location>
        <begin position="238"/>
        <end position="247"/>
    </location>
</feature>
<feature type="region of interest" description="Disordered" evidence="1">
    <location>
        <begin position="228"/>
        <end position="247"/>
    </location>
</feature>
<feature type="compositionally biased region" description="Pro residues" evidence="1">
    <location>
        <begin position="452"/>
        <end position="475"/>
    </location>
</feature>
<comment type="caution">
    <text evidence="4">The sequence shown here is derived from an EMBL/GenBank/DDBJ whole genome shotgun (WGS) entry which is preliminary data.</text>
</comment>
<feature type="region of interest" description="Disordered" evidence="1">
    <location>
        <begin position="163"/>
        <end position="215"/>
    </location>
</feature>
<dbReference type="EMBL" id="CAJNOK010003695">
    <property type="protein sequence ID" value="CAF0910946.1"/>
    <property type="molecule type" value="Genomic_DNA"/>
</dbReference>
<dbReference type="GO" id="GO:0005856">
    <property type="term" value="C:cytoskeleton"/>
    <property type="evidence" value="ECO:0007669"/>
    <property type="project" value="TreeGrafter"/>
</dbReference>
<dbReference type="AlphaFoldDB" id="A0A814H4R9"/>
<evidence type="ECO:0000313" key="7">
    <source>
        <dbReference type="Proteomes" id="UP000663829"/>
    </source>
</evidence>
<feature type="compositionally biased region" description="Acidic residues" evidence="1">
    <location>
        <begin position="74"/>
        <end position="90"/>
    </location>
</feature>
<dbReference type="PROSITE" id="PS51444">
    <property type="entry name" value="FH2"/>
    <property type="match status" value="1"/>
</dbReference>
<organism evidence="4 7">
    <name type="scientific">Didymodactylos carnosus</name>
    <dbReference type="NCBI Taxonomy" id="1234261"/>
    <lineage>
        <taxon>Eukaryota</taxon>
        <taxon>Metazoa</taxon>
        <taxon>Spiralia</taxon>
        <taxon>Gnathifera</taxon>
        <taxon>Rotifera</taxon>
        <taxon>Eurotatoria</taxon>
        <taxon>Bdelloidea</taxon>
        <taxon>Philodinida</taxon>
        <taxon>Philodinidae</taxon>
        <taxon>Didymodactylos</taxon>
    </lineage>
</organism>
<feature type="region of interest" description="Disordered" evidence="1">
    <location>
        <begin position="69"/>
        <end position="104"/>
    </location>
</feature>
<dbReference type="Gene3D" id="1.20.58.2220">
    <property type="entry name" value="Formin, FH2 domain"/>
    <property type="match status" value="1"/>
</dbReference>
<dbReference type="PANTHER" id="PTHR45920:SF4">
    <property type="entry name" value="FORMIN HOMOLOGY 2 DOMAIN CONTAINING, ISOFORM I"/>
    <property type="match status" value="1"/>
</dbReference>
<dbReference type="GO" id="GO:0051015">
    <property type="term" value="F:actin filament binding"/>
    <property type="evidence" value="ECO:0007669"/>
    <property type="project" value="TreeGrafter"/>
</dbReference>
<feature type="region of interest" description="Disordered" evidence="1">
    <location>
        <begin position="448"/>
        <end position="480"/>
    </location>
</feature>
<feature type="compositionally biased region" description="Basic and acidic residues" evidence="1">
    <location>
        <begin position="141"/>
        <end position="150"/>
    </location>
</feature>
<reference evidence="4" key="1">
    <citation type="submission" date="2021-02" db="EMBL/GenBank/DDBJ databases">
        <authorList>
            <person name="Nowell W R."/>
        </authorList>
    </citation>
    <scope>NUCLEOTIDE SEQUENCE</scope>
</reference>
<proteinExistence type="predicted"/>
<feature type="compositionally biased region" description="Polar residues" evidence="1">
    <location>
        <begin position="950"/>
        <end position="961"/>
    </location>
</feature>
<evidence type="ECO:0000313" key="6">
    <source>
        <dbReference type="EMBL" id="CAF3776374.1"/>
    </source>
</evidence>
<dbReference type="OrthoDB" id="9806920at2759"/>
<evidence type="ECO:0000313" key="5">
    <source>
        <dbReference type="EMBL" id="CAF3690028.1"/>
    </source>
</evidence>
<name>A0A814H4R9_9BILA</name>
<dbReference type="Pfam" id="PF02181">
    <property type="entry name" value="FH2"/>
    <property type="match status" value="1"/>
</dbReference>
<feature type="non-terminal residue" evidence="4">
    <location>
        <position position="1"/>
    </location>
</feature>
<protein>
    <recommendedName>
        <fullName evidence="2">FH2 domain-containing protein</fullName>
    </recommendedName>
</protein>
<keyword evidence="7" id="KW-1185">Reference proteome</keyword>
<dbReference type="Proteomes" id="UP000663829">
    <property type="component" value="Unassembled WGS sequence"/>
</dbReference>
<dbReference type="EMBL" id="CAJOBC010003295">
    <property type="protein sequence ID" value="CAF3776374.1"/>
    <property type="molecule type" value="Genomic_DNA"/>
</dbReference>
<feature type="compositionally biased region" description="Polar residues" evidence="1">
    <location>
        <begin position="294"/>
        <end position="304"/>
    </location>
</feature>
<dbReference type="InterPro" id="IPR015425">
    <property type="entry name" value="FH2_Formin"/>
</dbReference>
<evidence type="ECO:0000313" key="3">
    <source>
        <dbReference type="EMBL" id="CAF0910946.1"/>
    </source>
</evidence>
<dbReference type="PANTHER" id="PTHR45920">
    <property type="entry name" value="FORMIN HOMOLOGY 2 DOMAIN CONTAINING, ISOFORM I"/>
    <property type="match status" value="1"/>
</dbReference>
<accession>A0A814H4R9</accession>